<dbReference type="EMBL" id="MSCM01000001">
    <property type="protein sequence ID" value="PQJ82598.1"/>
    <property type="molecule type" value="Genomic_DNA"/>
</dbReference>
<dbReference type="Pfam" id="PF04389">
    <property type="entry name" value="Peptidase_M28"/>
    <property type="match status" value="1"/>
</dbReference>
<gene>
    <name evidence="2" type="ORF">BTO16_08420</name>
</gene>
<name>A0A2S7WYJ6_9FLAO</name>
<evidence type="ECO:0000259" key="1">
    <source>
        <dbReference type="Pfam" id="PF04389"/>
    </source>
</evidence>
<dbReference type="RefSeq" id="WP_105021150.1">
    <property type="nucleotide sequence ID" value="NZ_MSCM01000001.1"/>
</dbReference>
<dbReference type="PROSITE" id="PS51257">
    <property type="entry name" value="PROKAR_LIPOPROTEIN"/>
    <property type="match status" value="1"/>
</dbReference>
<accession>A0A2S7WYJ6</accession>
<keyword evidence="3" id="KW-1185">Reference proteome</keyword>
<organism evidence="2 3">
    <name type="scientific">Polaribacter glomeratus</name>
    <dbReference type="NCBI Taxonomy" id="102"/>
    <lineage>
        <taxon>Bacteria</taxon>
        <taxon>Pseudomonadati</taxon>
        <taxon>Bacteroidota</taxon>
        <taxon>Flavobacteriia</taxon>
        <taxon>Flavobacteriales</taxon>
        <taxon>Flavobacteriaceae</taxon>
    </lineage>
</organism>
<dbReference type="Gene3D" id="3.40.630.10">
    <property type="entry name" value="Zn peptidases"/>
    <property type="match status" value="1"/>
</dbReference>
<dbReference type="Proteomes" id="UP000239068">
    <property type="component" value="Unassembled WGS sequence"/>
</dbReference>
<evidence type="ECO:0000313" key="3">
    <source>
        <dbReference type="Proteomes" id="UP000239068"/>
    </source>
</evidence>
<evidence type="ECO:0000313" key="2">
    <source>
        <dbReference type="EMBL" id="PQJ82598.1"/>
    </source>
</evidence>
<dbReference type="InterPro" id="IPR045175">
    <property type="entry name" value="M28_fam"/>
</dbReference>
<dbReference type="PANTHER" id="PTHR12147">
    <property type="entry name" value="METALLOPEPTIDASE M28 FAMILY MEMBER"/>
    <property type="match status" value="1"/>
</dbReference>
<reference evidence="2 3" key="1">
    <citation type="submission" date="2016-12" db="EMBL/GenBank/DDBJ databases">
        <title>Trade-off between light-utilization and light-protection in marine flavobacteria.</title>
        <authorList>
            <person name="Kumagai Y."/>
            <person name="Yoshizawa S."/>
            <person name="Kogure K."/>
            <person name="Iwasaki W."/>
        </authorList>
    </citation>
    <scope>NUCLEOTIDE SEQUENCE [LARGE SCALE GENOMIC DNA]</scope>
    <source>
        <strain evidence="2 3">ATCC 43844</strain>
    </source>
</reference>
<feature type="domain" description="Peptidase M28" evidence="1">
    <location>
        <begin position="113"/>
        <end position="312"/>
    </location>
</feature>
<dbReference type="GO" id="GO:0008235">
    <property type="term" value="F:metalloexopeptidase activity"/>
    <property type="evidence" value="ECO:0007669"/>
    <property type="project" value="InterPro"/>
</dbReference>
<dbReference type="OrthoDB" id="9764939at2"/>
<dbReference type="InterPro" id="IPR007484">
    <property type="entry name" value="Peptidase_M28"/>
</dbReference>
<sequence>MKRIFITLVASVFIISCNSAKKVTKTAVKSTKTEVVKNAFFIDSMIVKKHLYTLASDEMEGRKSGTPGIEKAATYIENEFKRIGLSTFENLESYRQTFNFTPIKGEKEITSANIIGVLEGKSKKGEYVIISAHYDHLGNEGKGEDKIYNGANDDASGVTGVLALAEYFKKVGNERTIVFVAFTAEEMGLIGSTHFGKGIDASKFVAGINLEMIGKVPSFGPNTAWLTGFERSDFGKIIQKNLVGTGYQLFPDPYTNFNLFFRSDNASLARLGVPSHTFSTTPIDVDKDYHKASDEAKTLNMTVITQTIQAVAKGTESIINGKDTPTRVVLDKKEK</sequence>
<comment type="caution">
    <text evidence="2">The sequence shown here is derived from an EMBL/GenBank/DDBJ whole genome shotgun (WGS) entry which is preliminary data.</text>
</comment>
<protein>
    <submittedName>
        <fullName evidence="2">Peptidase M28</fullName>
    </submittedName>
</protein>
<dbReference type="PANTHER" id="PTHR12147:SF26">
    <property type="entry name" value="PEPTIDASE M28 DOMAIN-CONTAINING PROTEIN"/>
    <property type="match status" value="1"/>
</dbReference>
<dbReference type="SUPFAM" id="SSF53187">
    <property type="entry name" value="Zn-dependent exopeptidases"/>
    <property type="match status" value="1"/>
</dbReference>
<dbReference type="GO" id="GO:0006508">
    <property type="term" value="P:proteolysis"/>
    <property type="evidence" value="ECO:0007669"/>
    <property type="project" value="InterPro"/>
</dbReference>
<proteinExistence type="predicted"/>
<dbReference type="AlphaFoldDB" id="A0A2S7WYJ6"/>